<evidence type="ECO:0000313" key="12">
    <source>
        <dbReference type="EMBL" id="ODQ78363.1"/>
    </source>
</evidence>
<name>A0A1E3QKZ8_9ASCO</name>
<keyword evidence="6" id="KW-0067">ATP-binding</keyword>
<dbReference type="InterPro" id="IPR049730">
    <property type="entry name" value="SNF2/RAD54-like_C"/>
</dbReference>
<keyword evidence="3" id="KW-0547">Nucleotide-binding</keyword>
<dbReference type="PROSITE" id="PS51194">
    <property type="entry name" value="HELICASE_CTER"/>
    <property type="match status" value="1"/>
</dbReference>
<evidence type="ECO:0000256" key="2">
    <source>
        <dbReference type="ARBA" id="ARBA00007025"/>
    </source>
</evidence>
<dbReference type="SMART" id="SM00490">
    <property type="entry name" value="HELICc"/>
    <property type="match status" value="1"/>
</dbReference>
<evidence type="ECO:0000256" key="1">
    <source>
        <dbReference type="ARBA" id="ARBA00004123"/>
    </source>
</evidence>
<dbReference type="InterPro" id="IPR001650">
    <property type="entry name" value="Helicase_C-like"/>
</dbReference>
<feature type="non-terminal residue" evidence="12">
    <location>
        <position position="1"/>
    </location>
</feature>
<dbReference type="SUPFAM" id="SSF52540">
    <property type="entry name" value="P-loop containing nucleoside triphosphate hydrolases"/>
    <property type="match status" value="2"/>
</dbReference>
<organism evidence="12 13">
    <name type="scientific">Babjeviella inositovora NRRL Y-12698</name>
    <dbReference type="NCBI Taxonomy" id="984486"/>
    <lineage>
        <taxon>Eukaryota</taxon>
        <taxon>Fungi</taxon>
        <taxon>Dikarya</taxon>
        <taxon>Ascomycota</taxon>
        <taxon>Saccharomycotina</taxon>
        <taxon>Pichiomycetes</taxon>
        <taxon>Serinales incertae sedis</taxon>
        <taxon>Babjeviella</taxon>
    </lineage>
</organism>
<keyword evidence="5" id="KW-0347">Helicase</keyword>
<feature type="compositionally biased region" description="Polar residues" evidence="9">
    <location>
        <begin position="57"/>
        <end position="70"/>
    </location>
</feature>
<accession>A0A1E3QKZ8</accession>
<feature type="non-terminal residue" evidence="12">
    <location>
        <position position="675"/>
    </location>
</feature>
<dbReference type="InterPro" id="IPR014001">
    <property type="entry name" value="Helicase_ATP-bd"/>
</dbReference>
<sequence>TEEQKEFNTMALDRKLERLKSLVKQSQVFSNIIAETLFAGSVTKVEEAPKKRGRPKQNAQTGKTGTRAQPRSITGCTMREYQLEGMDWLITLYENGLNGILADEMGLGKTIQAISMIAFLHEQGIRGPFLIVAPLSTTGNWVKELARFAPDMPVLQYTGDKNSRARLREKHFRTLPAVVVTSYELAILDRVHLNKFDWKYLVVDEGHRLKNSKCLLFQELKKLRVGNRLLLTGTPLQNNLNELWSLLNFILPDIFHDLALFQQWFDFSSLESLSDDTDNATKQVIDAEIQKNLVTNLHTIMKPFLLRRLKSQVMGNVIPPKREYIVYAHLADEQRVLYKAALAKDLKRVVLAAAFQDRVKLNRGDYTGEQPEVEEVVVDRGDPVLDEIYTCTKKEVEKMKFGNLMMKLRLICNSPYMYYFPWSEDTPMDSSIYANSGKMQLLDQLVPRLLQEDHRVLIFSQFTGMLDLIQDWCDHRGHAAMRIDGATAQDERQAQIDEFTESNDIKVFLLSTRAGGLGINLTAADSVILFDSDWNPQVDLQAMDRVHRIGQTKPVVVYRFATANTIEQILLSRADSKRKLEKLVIQMGSFGALSKLASSDGNFGSTVHAASERQLVAELSQLLLTKGWGNMEHVDDSRLSEEELAELLDRSPKAYQSREIAFKHVALFETVNALE</sequence>
<proteinExistence type="inferred from homology"/>
<keyword evidence="4" id="KW-0378">Hydrolase</keyword>
<comment type="similarity">
    <text evidence="2">Belongs to the SNF2/RAD54 helicase family.</text>
</comment>
<dbReference type="GO" id="GO:0070987">
    <property type="term" value="P:error-free translesion synthesis"/>
    <property type="evidence" value="ECO:0007669"/>
    <property type="project" value="EnsemblFungi"/>
</dbReference>
<dbReference type="GeneID" id="30149080"/>
<dbReference type="Proteomes" id="UP000094336">
    <property type="component" value="Unassembled WGS sequence"/>
</dbReference>
<feature type="domain" description="Helicase ATP-binding" evidence="10">
    <location>
        <begin position="90"/>
        <end position="253"/>
    </location>
</feature>
<keyword evidence="7" id="KW-0175">Coiled coil</keyword>
<dbReference type="RefSeq" id="XP_018983691.1">
    <property type="nucleotide sequence ID" value="XM_019131227.1"/>
</dbReference>
<dbReference type="PROSITE" id="PS51192">
    <property type="entry name" value="HELICASE_ATP_BIND_1"/>
    <property type="match status" value="1"/>
</dbReference>
<dbReference type="CDD" id="cd18793">
    <property type="entry name" value="SF2_C_SNF"/>
    <property type="match status" value="1"/>
</dbReference>
<dbReference type="InterPro" id="IPR027417">
    <property type="entry name" value="P-loop_NTPase"/>
</dbReference>
<dbReference type="Pfam" id="PF00271">
    <property type="entry name" value="Helicase_C"/>
    <property type="match status" value="1"/>
</dbReference>
<dbReference type="Gene3D" id="3.40.50.10810">
    <property type="entry name" value="Tandem AAA-ATPase domain"/>
    <property type="match status" value="1"/>
</dbReference>
<dbReference type="GO" id="GO:0006312">
    <property type="term" value="P:mitotic recombination"/>
    <property type="evidence" value="ECO:0007669"/>
    <property type="project" value="EnsemblFungi"/>
</dbReference>
<evidence type="ECO:0000256" key="6">
    <source>
        <dbReference type="ARBA" id="ARBA00022840"/>
    </source>
</evidence>
<dbReference type="EMBL" id="KV454435">
    <property type="protein sequence ID" value="ODQ78363.1"/>
    <property type="molecule type" value="Genomic_DNA"/>
</dbReference>
<dbReference type="GO" id="GO:0005524">
    <property type="term" value="F:ATP binding"/>
    <property type="evidence" value="ECO:0007669"/>
    <property type="project" value="UniProtKB-KW"/>
</dbReference>
<evidence type="ECO:0000256" key="4">
    <source>
        <dbReference type="ARBA" id="ARBA00022801"/>
    </source>
</evidence>
<evidence type="ECO:0000259" key="11">
    <source>
        <dbReference type="PROSITE" id="PS51194"/>
    </source>
</evidence>
<evidence type="ECO:0000259" key="10">
    <source>
        <dbReference type="PROSITE" id="PS51192"/>
    </source>
</evidence>
<gene>
    <name evidence="12" type="ORF">BABINDRAFT_19811</name>
</gene>
<dbReference type="Gene3D" id="3.40.50.300">
    <property type="entry name" value="P-loop containing nucleotide triphosphate hydrolases"/>
    <property type="match status" value="1"/>
</dbReference>
<dbReference type="SMART" id="SM00487">
    <property type="entry name" value="DEXDc"/>
    <property type="match status" value="1"/>
</dbReference>
<dbReference type="GO" id="GO:0004386">
    <property type="term" value="F:helicase activity"/>
    <property type="evidence" value="ECO:0007669"/>
    <property type="project" value="UniProtKB-KW"/>
</dbReference>
<dbReference type="Pfam" id="PF00176">
    <property type="entry name" value="SNF2-rel_dom"/>
    <property type="match status" value="1"/>
</dbReference>
<comment type="subcellular location">
    <subcellularLocation>
        <location evidence="1">Nucleus</location>
    </subcellularLocation>
</comment>
<dbReference type="FunFam" id="3.40.50.10810:FF:000015">
    <property type="entry name" value="lymphoid-specific helicase isoform X1"/>
    <property type="match status" value="1"/>
</dbReference>
<feature type="region of interest" description="Disordered" evidence="9">
    <location>
        <begin position="46"/>
        <end position="70"/>
    </location>
</feature>
<dbReference type="OrthoDB" id="5857104at2759"/>
<protein>
    <submittedName>
        <fullName evidence="12">Uncharacterized protein</fullName>
    </submittedName>
</protein>
<dbReference type="GO" id="GO:0016787">
    <property type="term" value="F:hydrolase activity"/>
    <property type="evidence" value="ECO:0007669"/>
    <property type="project" value="UniProtKB-KW"/>
</dbReference>
<evidence type="ECO:0000256" key="5">
    <source>
        <dbReference type="ARBA" id="ARBA00022806"/>
    </source>
</evidence>
<dbReference type="AlphaFoldDB" id="A0A1E3QKZ8"/>
<evidence type="ECO:0000256" key="9">
    <source>
        <dbReference type="SAM" id="MobiDB-lite"/>
    </source>
</evidence>
<reference evidence="13" key="1">
    <citation type="submission" date="2016-05" db="EMBL/GenBank/DDBJ databases">
        <title>Comparative genomics of biotechnologically important yeasts.</title>
        <authorList>
            <consortium name="DOE Joint Genome Institute"/>
            <person name="Riley R."/>
            <person name="Haridas S."/>
            <person name="Wolfe K.H."/>
            <person name="Lopes M.R."/>
            <person name="Hittinger C.T."/>
            <person name="Goker M."/>
            <person name="Salamov A."/>
            <person name="Wisecaver J."/>
            <person name="Long T.M."/>
            <person name="Aerts A.L."/>
            <person name="Barry K."/>
            <person name="Choi C."/>
            <person name="Clum A."/>
            <person name="Coughlan A.Y."/>
            <person name="Deshpande S."/>
            <person name="Douglass A.P."/>
            <person name="Hanson S.J."/>
            <person name="Klenk H.-P."/>
            <person name="Labutti K."/>
            <person name="Lapidus A."/>
            <person name="Lindquist E."/>
            <person name="Lipzen A."/>
            <person name="Meier-Kolthoff J.P."/>
            <person name="Ohm R.A."/>
            <person name="Otillar R.P."/>
            <person name="Pangilinan J."/>
            <person name="Peng Y."/>
            <person name="Rokas A."/>
            <person name="Rosa C.A."/>
            <person name="Scheuner C."/>
            <person name="Sibirny A.A."/>
            <person name="Slot J.C."/>
            <person name="Stielow J.B."/>
            <person name="Sun H."/>
            <person name="Kurtzman C.P."/>
            <person name="Blackwell M."/>
            <person name="Grigoriev I.V."/>
            <person name="Jeffries T.W."/>
        </authorList>
    </citation>
    <scope>NUCLEOTIDE SEQUENCE [LARGE SCALE GENOMIC DNA]</scope>
    <source>
        <strain evidence="13">NRRL Y-12698</strain>
    </source>
</reference>
<evidence type="ECO:0000256" key="3">
    <source>
        <dbReference type="ARBA" id="ARBA00022741"/>
    </source>
</evidence>
<dbReference type="InterPro" id="IPR000330">
    <property type="entry name" value="SNF2_N"/>
</dbReference>
<dbReference type="InterPro" id="IPR038718">
    <property type="entry name" value="SNF2-like_sf"/>
</dbReference>
<dbReference type="PANTHER" id="PTHR10799">
    <property type="entry name" value="SNF2/RAD54 HELICASE FAMILY"/>
    <property type="match status" value="1"/>
</dbReference>
<feature type="domain" description="Helicase C-terminal" evidence="11">
    <location>
        <begin position="441"/>
        <end position="604"/>
    </location>
</feature>
<keyword evidence="13" id="KW-1185">Reference proteome</keyword>
<evidence type="ECO:0000313" key="13">
    <source>
        <dbReference type="Proteomes" id="UP000094336"/>
    </source>
</evidence>
<dbReference type="STRING" id="984486.A0A1E3QKZ8"/>
<evidence type="ECO:0000256" key="8">
    <source>
        <dbReference type="ARBA" id="ARBA00023242"/>
    </source>
</evidence>
<evidence type="ECO:0000256" key="7">
    <source>
        <dbReference type="ARBA" id="ARBA00023054"/>
    </source>
</evidence>
<dbReference type="GO" id="GO:0005634">
    <property type="term" value="C:nucleus"/>
    <property type="evidence" value="ECO:0007669"/>
    <property type="project" value="UniProtKB-SubCell"/>
</dbReference>
<keyword evidence="8" id="KW-0539">Nucleus</keyword>